<dbReference type="AlphaFoldDB" id="A0ABD2Q625"/>
<gene>
    <name evidence="2" type="ORF">Ciccas_006523</name>
</gene>
<organism evidence="2 3">
    <name type="scientific">Cichlidogyrus casuarinus</name>
    <dbReference type="NCBI Taxonomy" id="1844966"/>
    <lineage>
        <taxon>Eukaryota</taxon>
        <taxon>Metazoa</taxon>
        <taxon>Spiralia</taxon>
        <taxon>Lophotrochozoa</taxon>
        <taxon>Platyhelminthes</taxon>
        <taxon>Monogenea</taxon>
        <taxon>Monopisthocotylea</taxon>
        <taxon>Dactylogyridea</taxon>
        <taxon>Ancyrocephalidae</taxon>
        <taxon>Cichlidogyrus</taxon>
    </lineage>
</organism>
<evidence type="ECO:0000313" key="2">
    <source>
        <dbReference type="EMBL" id="KAL3314848.1"/>
    </source>
</evidence>
<name>A0ABD2Q625_9PLAT</name>
<feature type="chain" id="PRO_5044873306" evidence="1">
    <location>
        <begin position="24"/>
        <end position="120"/>
    </location>
</feature>
<comment type="caution">
    <text evidence="2">The sequence shown here is derived from an EMBL/GenBank/DDBJ whole genome shotgun (WGS) entry which is preliminary data.</text>
</comment>
<dbReference type="InterPro" id="IPR019365">
    <property type="entry name" value="TVP18/Ca-channel_flower"/>
</dbReference>
<protein>
    <submittedName>
        <fullName evidence="2">Uncharacterized protein</fullName>
    </submittedName>
</protein>
<dbReference type="EMBL" id="JBJKFK010000890">
    <property type="protein sequence ID" value="KAL3314848.1"/>
    <property type="molecule type" value="Genomic_DNA"/>
</dbReference>
<evidence type="ECO:0000256" key="1">
    <source>
        <dbReference type="SAM" id="SignalP"/>
    </source>
</evidence>
<proteinExistence type="predicted"/>
<sequence length="120" mass="12890">MITLFFSITGVIVITMEAPFCCAMVPQLEPVNRITEKFGSLHRAIFYVIRSNQQQMTANFEAGVTQPPQQQSTTYTAGGMQGAMADPYMQKVAAGAVQGAVSGMMSHPQQPPPSAGYPGF</sequence>
<dbReference type="Proteomes" id="UP001626550">
    <property type="component" value="Unassembled WGS sequence"/>
</dbReference>
<dbReference type="Pfam" id="PF10233">
    <property type="entry name" value="Cg6151-P"/>
    <property type="match status" value="1"/>
</dbReference>
<keyword evidence="1" id="KW-0732">Signal</keyword>
<keyword evidence="3" id="KW-1185">Reference proteome</keyword>
<feature type="signal peptide" evidence="1">
    <location>
        <begin position="1"/>
        <end position="23"/>
    </location>
</feature>
<accession>A0ABD2Q625</accession>
<reference evidence="2 3" key="1">
    <citation type="submission" date="2024-11" db="EMBL/GenBank/DDBJ databases">
        <title>Adaptive evolution of stress response genes in parasites aligns with host niche diversity.</title>
        <authorList>
            <person name="Hahn C."/>
            <person name="Resl P."/>
        </authorList>
    </citation>
    <scope>NUCLEOTIDE SEQUENCE [LARGE SCALE GENOMIC DNA]</scope>
    <source>
        <strain evidence="2">EGGRZ-B1_66</strain>
        <tissue evidence="2">Body</tissue>
    </source>
</reference>
<evidence type="ECO:0000313" key="3">
    <source>
        <dbReference type="Proteomes" id="UP001626550"/>
    </source>
</evidence>